<proteinExistence type="predicted"/>
<dbReference type="SUPFAM" id="SSF53098">
    <property type="entry name" value="Ribonuclease H-like"/>
    <property type="match status" value="1"/>
</dbReference>
<dbReference type="InterPro" id="IPR012337">
    <property type="entry name" value="RNaseH-like_sf"/>
</dbReference>
<sequence length="89" mass="10069">MPKSRDDHEPKARNSLATHHVLFHGAIPSLQWLLVHSTSRNYVSRWVEVVATRTHDAKVVVDFLKFGMPKAFISDQGSHFCNKAMASLL</sequence>
<protein>
    <recommendedName>
        <fullName evidence="3">Integrase catalytic domain-containing protein</fullName>
    </recommendedName>
</protein>
<evidence type="ECO:0000313" key="2">
    <source>
        <dbReference type="Proteomes" id="UP000257109"/>
    </source>
</evidence>
<evidence type="ECO:0000313" key="1">
    <source>
        <dbReference type="EMBL" id="RDX96672.1"/>
    </source>
</evidence>
<feature type="non-terminal residue" evidence="1">
    <location>
        <position position="1"/>
    </location>
</feature>
<dbReference type="EMBL" id="QJKJ01003836">
    <property type="protein sequence ID" value="RDX96672.1"/>
    <property type="molecule type" value="Genomic_DNA"/>
</dbReference>
<keyword evidence="2" id="KW-1185">Reference proteome</keyword>
<accession>A0A371H1G8</accession>
<gene>
    <name evidence="1" type="ORF">CR513_20647</name>
</gene>
<dbReference type="GO" id="GO:0003676">
    <property type="term" value="F:nucleic acid binding"/>
    <property type="evidence" value="ECO:0007669"/>
    <property type="project" value="InterPro"/>
</dbReference>
<comment type="caution">
    <text evidence="1">The sequence shown here is derived from an EMBL/GenBank/DDBJ whole genome shotgun (WGS) entry which is preliminary data.</text>
</comment>
<reference evidence="1" key="1">
    <citation type="submission" date="2018-05" db="EMBL/GenBank/DDBJ databases">
        <title>Draft genome of Mucuna pruriens seed.</title>
        <authorList>
            <person name="Nnadi N.E."/>
            <person name="Vos R."/>
            <person name="Hasami M.H."/>
            <person name="Devisetty U.K."/>
            <person name="Aguiy J.C."/>
        </authorList>
    </citation>
    <scope>NUCLEOTIDE SEQUENCE [LARGE SCALE GENOMIC DNA]</scope>
    <source>
        <strain evidence="1">JCA_2017</strain>
    </source>
</reference>
<evidence type="ECO:0008006" key="3">
    <source>
        <dbReference type="Google" id="ProtNLM"/>
    </source>
</evidence>
<dbReference type="OrthoDB" id="1713704at2759"/>
<dbReference type="InterPro" id="IPR036397">
    <property type="entry name" value="RNaseH_sf"/>
</dbReference>
<name>A0A371H1G8_MUCPR</name>
<dbReference type="Proteomes" id="UP000257109">
    <property type="component" value="Unassembled WGS sequence"/>
</dbReference>
<dbReference type="AlphaFoldDB" id="A0A371H1G8"/>
<dbReference type="Gene3D" id="3.30.420.10">
    <property type="entry name" value="Ribonuclease H-like superfamily/Ribonuclease H"/>
    <property type="match status" value="1"/>
</dbReference>
<organism evidence="1 2">
    <name type="scientific">Mucuna pruriens</name>
    <name type="common">Velvet bean</name>
    <name type="synonym">Dolichos pruriens</name>
    <dbReference type="NCBI Taxonomy" id="157652"/>
    <lineage>
        <taxon>Eukaryota</taxon>
        <taxon>Viridiplantae</taxon>
        <taxon>Streptophyta</taxon>
        <taxon>Embryophyta</taxon>
        <taxon>Tracheophyta</taxon>
        <taxon>Spermatophyta</taxon>
        <taxon>Magnoliopsida</taxon>
        <taxon>eudicotyledons</taxon>
        <taxon>Gunneridae</taxon>
        <taxon>Pentapetalae</taxon>
        <taxon>rosids</taxon>
        <taxon>fabids</taxon>
        <taxon>Fabales</taxon>
        <taxon>Fabaceae</taxon>
        <taxon>Papilionoideae</taxon>
        <taxon>50 kb inversion clade</taxon>
        <taxon>NPAAA clade</taxon>
        <taxon>indigoferoid/millettioid clade</taxon>
        <taxon>Phaseoleae</taxon>
        <taxon>Mucuna</taxon>
    </lineage>
</organism>